<dbReference type="AlphaFoldDB" id="A0AAD4R0B0"/>
<protein>
    <recommendedName>
        <fullName evidence="3">F-box domain-containing protein</fullName>
    </recommendedName>
</protein>
<evidence type="ECO:0000313" key="2">
    <source>
        <dbReference type="Proteomes" id="UP001201812"/>
    </source>
</evidence>
<reference evidence="1" key="1">
    <citation type="submission" date="2022-01" db="EMBL/GenBank/DDBJ databases">
        <title>Genome Sequence Resource for Two Populations of Ditylenchus destructor, the Migratory Endoparasitic Phytonematode.</title>
        <authorList>
            <person name="Zhang H."/>
            <person name="Lin R."/>
            <person name="Xie B."/>
        </authorList>
    </citation>
    <scope>NUCLEOTIDE SEQUENCE</scope>
    <source>
        <strain evidence="1">BazhouSP</strain>
    </source>
</reference>
<comment type="caution">
    <text evidence="1">The sequence shown here is derived from an EMBL/GenBank/DDBJ whole genome shotgun (WGS) entry which is preliminary data.</text>
</comment>
<evidence type="ECO:0000313" key="1">
    <source>
        <dbReference type="EMBL" id="KAI1701507.1"/>
    </source>
</evidence>
<organism evidence="1 2">
    <name type="scientific">Ditylenchus destructor</name>
    <dbReference type="NCBI Taxonomy" id="166010"/>
    <lineage>
        <taxon>Eukaryota</taxon>
        <taxon>Metazoa</taxon>
        <taxon>Ecdysozoa</taxon>
        <taxon>Nematoda</taxon>
        <taxon>Chromadorea</taxon>
        <taxon>Rhabditida</taxon>
        <taxon>Tylenchina</taxon>
        <taxon>Tylenchomorpha</taxon>
        <taxon>Sphaerularioidea</taxon>
        <taxon>Anguinidae</taxon>
        <taxon>Anguininae</taxon>
        <taxon>Ditylenchus</taxon>
    </lineage>
</organism>
<dbReference type="Proteomes" id="UP001201812">
    <property type="component" value="Unassembled WGS sequence"/>
</dbReference>
<dbReference type="EMBL" id="JAKKPZ010000117">
    <property type="protein sequence ID" value="KAI1701507.1"/>
    <property type="molecule type" value="Genomic_DNA"/>
</dbReference>
<accession>A0AAD4R0B0</accession>
<sequence length="376" mass="44623">MNWLLKDRRNKRTSNLATMDNGTLVEVFKYLNYSQLAKNSFVSKKFWNLIRTHRHRLALLYVESIRMTNFRTSLPFIEMFNKQLNPEEYNEWVIRNNYSKQIPLENQVAGTQSTIYDSIVYELGAEVIYNDPDRRLWLDHDTTRVFFASAKFEHENWPLFEHFLRLLIDPSIYISWIVLSSQNDVANLLARATSSDRNRLQCEQLNLYFDANAQKFIGEIKGHVTCEKLEIHNYYYYYYSDSNCDEELLDFFMTGANCTSEITVKHYALSKVVINFVQKFMDLKKLDEGQMVQSIKSRHIQEKPLDQNVHEVLKRNYAGFIVKEQVDEEEERAVTIFDFVNSDIGKKMRLTIETKEYERDDSDDIETCFLLQIENL</sequence>
<proteinExistence type="predicted"/>
<name>A0AAD4R0B0_9BILA</name>
<keyword evidence="2" id="KW-1185">Reference proteome</keyword>
<evidence type="ECO:0008006" key="3">
    <source>
        <dbReference type="Google" id="ProtNLM"/>
    </source>
</evidence>
<gene>
    <name evidence="1" type="ORF">DdX_16051</name>
</gene>